<reference evidence="3" key="1">
    <citation type="submission" date="2025-08" db="UniProtKB">
        <authorList>
            <consortium name="RefSeq"/>
        </authorList>
    </citation>
    <scope>IDENTIFICATION</scope>
    <source>
        <tissue evidence="3">Whole blood</tissue>
    </source>
</reference>
<accession>A0A8M1G3Z4</accession>
<sequence>MRTRPGADSDPKTAFSRSFGPKKAPDSSPKLLSGPETQTNLKPGGLSLSFSHLRCQVRNHQVLERPQLYDPPVLSRNLAHLPRASRFGLRPTQLRPGAEPRAAIGWSPARRGARIGWVEPPVRCRETPDRPSLSLHPGPFKGFRLARGRGPVSRVEGGEDVRTVSFNSATDLAPKSSALLSAIPLYQNLRIKLKLFTVILQFGFHVTASWRQPLLPSELSIINLFAPHAGSGSSLSPLGFLLQSCGHSGLSLSRTGGVFLTGV</sequence>
<evidence type="ECO:0000313" key="2">
    <source>
        <dbReference type="Proteomes" id="UP000261680"/>
    </source>
</evidence>
<evidence type="ECO:0000256" key="1">
    <source>
        <dbReference type="SAM" id="MobiDB-lite"/>
    </source>
</evidence>
<proteinExistence type="predicted"/>
<keyword evidence="2" id="KW-1185">Reference proteome</keyword>
<organism evidence="2 3">
    <name type="scientific">Ursus maritimus</name>
    <name type="common">Polar bear</name>
    <name type="synonym">Thalarctos maritimus</name>
    <dbReference type="NCBI Taxonomy" id="29073"/>
    <lineage>
        <taxon>Eukaryota</taxon>
        <taxon>Metazoa</taxon>
        <taxon>Chordata</taxon>
        <taxon>Craniata</taxon>
        <taxon>Vertebrata</taxon>
        <taxon>Euteleostomi</taxon>
        <taxon>Mammalia</taxon>
        <taxon>Eutheria</taxon>
        <taxon>Laurasiatheria</taxon>
        <taxon>Carnivora</taxon>
        <taxon>Caniformia</taxon>
        <taxon>Ursidae</taxon>
        <taxon>Ursus</taxon>
    </lineage>
</organism>
<feature type="region of interest" description="Disordered" evidence="1">
    <location>
        <begin position="1"/>
        <end position="45"/>
    </location>
</feature>
<dbReference type="GeneID" id="121103542"/>
<evidence type="ECO:0000313" key="3">
    <source>
        <dbReference type="RefSeq" id="XP_040490351.1"/>
    </source>
</evidence>
<dbReference type="RefSeq" id="XP_040490351.1">
    <property type="nucleotide sequence ID" value="XM_040634417.1"/>
</dbReference>
<protein>
    <submittedName>
        <fullName evidence="3">Uncharacterized protein LOC121103542</fullName>
    </submittedName>
</protein>
<dbReference type="KEGG" id="umr:121103542"/>
<dbReference type="AlphaFoldDB" id="A0A8M1G3Z4"/>
<gene>
    <name evidence="3" type="primary">LOC121103542</name>
</gene>
<name>A0A8M1G3Z4_URSMA</name>
<dbReference type="Proteomes" id="UP000261680">
    <property type="component" value="Unplaced"/>
</dbReference>
<feature type="compositionally biased region" description="Basic and acidic residues" evidence="1">
    <location>
        <begin position="1"/>
        <end position="11"/>
    </location>
</feature>